<dbReference type="InterPro" id="IPR029063">
    <property type="entry name" value="SAM-dependent_MTases_sf"/>
</dbReference>
<dbReference type="PANTHER" id="PTHR43591">
    <property type="entry name" value="METHYLTRANSFERASE"/>
    <property type="match status" value="1"/>
</dbReference>
<dbReference type="Pfam" id="PF13649">
    <property type="entry name" value="Methyltransf_25"/>
    <property type="match status" value="1"/>
</dbReference>
<dbReference type="Proteomes" id="UP000076798">
    <property type="component" value="Unassembled WGS sequence"/>
</dbReference>
<dbReference type="CDD" id="cd02440">
    <property type="entry name" value="AdoMet_MTases"/>
    <property type="match status" value="1"/>
</dbReference>
<reference evidence="2 3" key="1">
    <citation type="journal article" date="2016" name="Mol. Biol. Evol.">
        <title>Comparative Genomics of Early-Diverging Mushroom-Forming Fungi Provides Insights into the Origins of Lignocellulose Decay Capabilities.</title>
        <authorList>
            <person name="Nagy L.G."/>
            <person name="Riley R."/>
            <person name="Tritt A."/>
            <person name="Adam C."/>
            <person name="Daum C."/>
            <person name="Floudas D."/>
            <person name="Sun H."/>
            <person name="Yadav J.S."/>
            <person name="Pangilinan J."/>
            <person name="Larsson K.H."/>
            <person name="Matsuura K."/>
            <person name="Barry K."/>
            <person name="Labutti K."/>
            <person name="Kuo R."/>
            <person name="Ohm R.A."/>
            <person name="Bhattacharya S.S."/>
            <person name="Shirouzu T."/>
            <person name="Yoshinaga Y."/>
            <person name="Martin F.M."/>
            <person name="Grigoriev I.V."/>
            <person name="Hibbett D.S."/>
        </authorList>
    </citation>
    <scope>NUCLEOTIDE SEQUENCE [LARGE SCALE GENOMIC DNA]</scope>
    <source>
        <strain evidence="2 3">HHB10207 ss-3</strain>
    </source>
</reference>
<dbReference type="OrthoDB" id="2013972at2759"/>
<dbReference type="AlphaFoldDB" id="A0A166GJ02"/>
<dbReference type="PANTHER" id="PTHR43591:SF110">
    <property type="entry name" value="RHODANESE DOMAIN-CONTAINING PROTEIN"/>
    <property type="match status" value="1"/>
</dbReference>
<evidence type="ECO:0000313" key="3">
    <source>
        <dbReference type="Proteomes" id="UP000076798"/>
    </source>
</evidence>
<keyword evidence="2" id="KW-0808">Transferase</keyword>
<dbReference type="InterPro" id="IPR041698">
    <property type="entry name" value="Methyltransf_25"/>
</dbReference>
<dbReference type="Gene3D" id="3.40.50.150">
    <property type="entry name" value="Vaccinia Virus protein VP39"/>
    <property type="match status" value="1"/>
</dbReference>
<evidence type="ECO:0000313" key="2">
    <source>
        <dbReference type="EMBL" id="KZT41718.1"/>
    </source>
</evidence>
<proteinExistence type="predicted"/>
<dbReference type="STRING" id="1314776.A0A166GJ02"/>
<sequence>MPRSATVETLREFHGRGMNTLSDVYKLPADLPEFDRLNSQHRIWTRVMNGLCPLPAREIDELLKPREDGKQAAILDLGCGSGIWSMQMASLYPQARVVGFDLIEPKPSSRLPNCSFIQGDVTKGLQRFKGQFNIVHLRTLIIHVAKEARRRAILDAIDCLKPGGLIIFAEYDEPKVDEYKQLLLPASDEQDAPPHSWFMRYMTEAFQHKAKTDLRYVIQKILSESDKLRKETVQTSLYHVPVGWDGGNGENGRAVGEMMRANLRDLIRTFRPSLLDRGVPYEVTDRWITKADKELDGSEDLRILVVLYATWARKL</sequence>
<feature type="domain" description="Methyltransferase" evidence="1">
    <location>
        <begin position="74"/>
        <end position="164"/>
    </location>
</feature>
<dbReference type="EMBL" id="KV428019">
    <property type="protein sequence ID" value="KZT41718.1"/>
    <property type="molecule type" value="Genomic_DNA"/>
</dbReference>
<dbReference type="GO" id="GO:0032259">
    <property type="term" value="P:methylation"/>
    <property type="evidence" value="ECO:0007669"/>
    <property type="project" value="UniProtKB-KW"/>
</dbReference>
<dbReference type="SUPFAM" id="SSF53335">
    <property type="entry name" value="S-adenosyl-L-methionine-dependent methyltransferases"/>
    <property type="match status" value="1"/>
</dbReference>
<evidence type="ECO:0000259" key="1">
    <source>
        <dbReference type="Pfam" id="PF13649"/>
    </source>
</evidence>
<name>A0A166GJ02_9AGAM</name>
<keyword evidence="3" id="KW-1185">Reference proteome</keyword>
<protein>
    <submittedName>
        <fullName evidence="2">S-adenosyl-L-methionine-dependent methyltransferase</fullName>
    </submittedName>
</protein>
<dbReference type="GO" id="GO:0008168">
    <property type="term" value="F:methyltransferase activity"/>
    <property type="evidence" value="ECO:0007669"/>
    <property type="project" value="UniProtKB-KW"/>
</dbReference>
<accession>A0A166GJ02</accession>
<keyword evidence="2" id="KW-0489">Methyltransferase</keyword>
<organism evidence="2 3">
    <name type="scientific">Sistotremastrum suecicum HHB10207 ss-3</name>
    <dbReference type="NCBI Taxonomy" id="1314776"/>
    <lineage>
        <taxon>Eukaryota</taxon>
        <taxon>Fungi</taxon>
        <taxon>Dikarya</taxon>
        <taxon>Basidiomycota</taxon>
        <taxon>Agaricomycotina</taxon>
        <taxon>Agaricomycetes</taxon>
        <taxon>Sistotremastrales</taxon>
        <taxon>Sistotremastraceae</taxon>
        <taxon>Sistotremastrum</taxon>
    </lineage>
</organism>
<gene>
    <name evidence="2" type="ORF">SISSUDRAFT_1126282</name>
</gene>